<dbReference type="PANTHER" id="PTHR31299">
    <property type="entry name" value="ESTERASE, PUTATIVE (AFU_ORTHOLOGUE AFUA_1G05850)-RELATED"/>
    <property type="match status" value="1"/>
</dbReference>
<dbReference type="EMBL" id="CP003697">
    <property type="protein sequence ID" value="AGF73534.1"/>
    <property type="molecule type" value="Genomic_DNA"/>
</dbReference>
<dbReference type="InterPro" id="IPR007815">
    <property type="entry name" value="Emycin_Estase"/>
</dbReference>
<dbReference type="Pfam" id="PF05139">
    <property type="entry name" value="Erythro_esteras"/>
    <property type="match status" value="1"/>
</dbReference>
<dbReference type="Gene3D" id="3.40.1660.10">
    <property type="entry name" value="EreA-like (biosynthetic domain)"/>
    <property type="match status" value="1"/>
</dbReference>
<evidence type="ECO:0000313" key="3">
    <source>
        <dbReference type="Proteomes" id="UP000011723"/>
    </source>
</evidence>
<name>M1N0U8_9CORY</name>
<evidence type="ECO:0000313" key="2">
    <source>
        <dbReference type="EMBL" id="AGF73534.1"/>
    </source>
</evidence>
<dbReference type="PIRSF" id="PIRSF036794">
    <property type="entry name" value="UCP_erythr_ester"/>
    <property type="match status" value="1"/>
</dbReference>
<dbReference type="InterPro" id="IPR014622">
    <property type="entry name" value="UCP036794_erythomycin"/>
</dbReference>
<dbReference type="Gene3D" id="1.20.1440.30">
    <property type="entry name" value="Biosynthetic Protein domain"/>
    <property type="match status" value="1"/>
</dbReference>
<dbReference type="GO" id="GO:0046677">
    <property type="term" value="P:response to antibiotic"/>
    <property type="evidence" value="ECO:0007669"/>
    <property type="project" value="InterPro"/>
</dbReference>
<accession>M1N0U8</accession>
<proteinExistence type="predicted"/>
<dbReference type="OrthoDB" id="9810066at2"/>
<dbReference type="SUPFAM" id="SSF159501">
    <property type="entry name" value="EreA/ChaN-like"/>
    <property type="match status" value="1"/>
</dbReference>
<dbReference type="PANTHER" id="PTHR31299:SF0">
    <property type="entry name" value="ESTERASE, PUTATIVE (AFU_ORTHOLOGUE AFUA_1G05850)-RELATED"/>
    <property type="match status" value="1"/>
</dbReference>
<keyword evidence="3" id="KW-1185">Reference proteome</keyword>
<reference evidence="2 3" key="1">
    <citation type="journal article" date="2012" name="Stand. Genomic Sci.">
        <title>Genome sequence of the halotolerant bacterium Corynebacterium halotolerans type strain YIM 70093(T) (= DSM 44683(T)).</title>
        <authorList>
            <person name="Ruckert C."/>
            <person name="Albersmeier A."/>
            <person name="Al-Dilaimi A."/>
            <person name="Niehaus K."/>
            <person name="Szczepanowski R."/>
            <person name="Kalinowski J."/>
        </authorList>
    </citation>
    <scope>NUCLEOTIDE SEQUENCE [LARGE SCALE GENOMIC DNA]</scope>
    <source>
        <strain evidence="2">YIM 70093</strain>
    </source>
</reference>
<dbReference type="eggNOG" id="COG2312">
    <property type="taxonomic scope" value="Bacteria"/>
</dbReference>
<dbReference type="Gene3D" id="3.30.1870.10">
    <property type="entry name" value="EreA-like, domain 2"/>
    <property type="match status" value="1"/>
</dbReference>
<feature type="compositionally biased region" description="Acidic residues" evidence="1">
    <location>
        <begin position="432"/>
        <end position="441"/>
    </location>
</feature>
<gene>
    <name evidence="2" type="ORF">A605_12690</name>
</gene>
<dbReference type="CDD" id="cd14728">
    <property type="entry name" value="Ere-like"/>
    <property type="match status" value="1"/>
</dbReference>
<evidence type="ECO:0000256" key="1">
    <source>
        <dbReference type="SAM" id="MobiDB-lite"/>
    </source>
</evidence>
<dbReference type="KEGG" id="chn:A605_12690"/>
<sequence length="441" mass="49772">MRFFGSRGDSDTGAGEELRSLASPLRAPADLEPLVEQAADARFVCIGEASHGTHEFYRWRAELSRRLITEHGFTWIGVEGDWPDCWRINRWVRNRDDHDLDARDVLKHFHRWPTWMWANEEVADFLDWLRDWNSNQPSERQVSFYGLDVYSLWDSLRQTISWLETNAPEALPAAHQAWQCFAGYNEDPHSYARSLRMVDEACEDDVVELLVHVRRLAMDGVPAEPEALDAALNALVAADAEHYYRSMVLGNRQSWNIRDIHMADTIDLLAEHHGEHSKALVWEHNTHVGDARATDMADAGLVNVGQLVRERHGGDGVVLVGFASHRGTVIAAERWGAPQEVMTVPEARAGSHEALLHETLGESAVLVFGPERSGPWLDSRRGHRAIGVVYHPRREAGNYVATVMGGRYDALLWLEETTALRPLHREGPPGEPELDTEPSGF</sequence>
<dbReference type="PATRIC" id="fig|1121362.3.peg.2579"/>
<dbReference type="AlphaFoldDB" id="M1N0U8"/>
<dbReference type="STRING" id="1121362.A605_12690"/>
<organism evidence="2 3">
    <name type="scientific">Corynebacterium halotolerans YIM 70093 = DSM 44683</name>
    <dbReference type="NCBI Taxonomy" id="1121362"/>
    <lineage>
        <taxon>Bacteria</taxon>
        <taxon>Bacillati</taxon>
        <taxon>Actinomycetota</taxon>
        <taxon>Actinomycetes</taxon>
        <taxon>Mycobacteriales</taxon>
        <taxon>Corynebacteriaceae</taxon>
        <taxon>Corynebacterium</taxon>
    </lineage>
</organism>
<dbReference type="RefSeq" id="WP_015401948.1">
    <property type="nucleotide sequence ID" value="NC_020302.1"/>
</dbReference>
<dbReference type="Proteomes" id="UP000011723">
    <property type="component" value="Chromosome"/>
</dbReference>
<feature type="region of interest" description="Disordered" evidence="1">
    <location>
        <begin position="422"/>
        <end position="441"/>
    </location>
</feature>
<protein>
    <submittedName>
        <fullName evidence="2">Erythromycin esterase-like enzyme</fullName>
    </submittedName>
</protein>
<dbReference type="InterPro" id="IPR052036">
    <property type="entry name" value="Hydrolase/PRTase-associated"/>
</dbReference>
<dbReference type="HOGENOM" id="CLU_026490_1_0_11"/>